<evidence type="ECO:0000256" key="2">
    <source>
        <dbReference type="SAM" id="SignalP"/>
    </source>
</evidence>
<gene>
    <name evidence="6" type="ORF">Pan44_21240</name>
</gene>
<dbReference type="Proteomes" id="UP000315700">
    <property type="component" value="Chromosome"/>
</dbReference>
<dbReference type="AlphaFoldDB" id="A0A517SDB2"/>
<dbReference type="RefSeq" id="WP_197454001.1">
    <property type="nucleotide sequence ID" value="NZ_CP036271.1"/>
</dbReference>
<dbReference type="GO" id="GO:0020037">
    <property type="term" value="F:heme binding"/>
    <property type="evidence" value="ECO:0007669"/>
    <property type="project" value="InterPro"/>
</dbReference>
<dbReference type="InterPro" id="IPR022655">
    <property type="entry name" value="DUF1553"/>
</dbReference>
<keyword evidence="7" id="KW-1185">Reference proteome</keyword>
<evidence type="ECO:0000256" key="1">
    <source>
        <dbReference type="SAM" id="MobiDB-lite"/>
    </source>
</evidence>
<accession>A0A517SDB2</accession>
<evidence type="ECO:0000313" key="7">
    <source>
        <dbReference type="Proteomes" id="UP000315700"/>
    </source>
</evidence>
<feature type="domain" description="DUF1549" evidence="3">
    <location>
        <begin position="166"/>
        <end position="365"/>
    </location>
</feature>
<evidence type="ECO:0000259" key="3">
    <source>
        <dbReference type="Pfam" id="PF07583"/>
    </source>
</evidence>
<dbReference type="GO" id="GO:0009055">
    <property type="term" value="F:electron transfer activity"/>
    <property type="evidence" value="ECO:0007669"/>
    <property type="project" value="InterPro"/>
</dbReference>
<dbReference type="Pfam" id="PF07587">
    <property type="entry name" value="PSD1"/>
    <property type="match status" value="1"/>
</dbReference>
<feature type="chain" id="PRO_5022208550" evidence="2">
    <location>
        <begin position="36"/>
        <end position="906"/>
    </location>
</feature>
<feature type="region of interest" description="Disordered" evidence="1">
    <location>
        <begin position="865"/>
        <end position="884"/>
    </location>
</feature>
<name>A0A517SDB2_9PLAN</name>
<sequence length="906" mass="100154" precursor="true">MFHREPRLRQARLSLTAAVAMLCGALPATSTSRLAAADDLYEARIKPLLKEKCFGCHGAVKQEAGLRTDAARLIHQGSESGPVIIAGKAAESALIRRVTSTGDDRMPPEGEGEPLTSEDLQALKAWIDAGAPAPEDEEVLTDPRQHWTYQRPRRVEPPEVAGLDHPVDALLATRQAQKGLIPARPADRALLLRRVTFDLIGLPPTPEEISEFLADESPEAYRRVVDRLLDSPHYGERWGRHWMDVWRYSDWDGYKAEVRNSQKHIWHWRDWIIESLNADKGYDQMIREMLAADELAPGDRDALRATGFLVRNYNKANRNMWLDNAVEHTSKAFLGISLACARCHDHKYDPIPQQEYYTFRAIFQPYSVRTDRVPGETDIVKAGLPRVYDDKLDTPTWLFKRGNEKDLDKEHPLQPGVPAALGGEFRIEPVELPLAGWIPDLQDFVEQDDLAAAGSALDASLAAASKLRDAPAEDPKRLVADLKVAADRATLESLKARWAADRAKHLEGGCGAGEDVTAAQLEREAAIATAELEVVQKQQALAAAVKKAEQAPADGKKKPAAKNAATPAKLTEQLAAARKKLDEARLDLEKADGAYTPVAKQYGRVSSGRRTALAKWITAPENPLTARVAVNQIWMRHFGTPLVSNVVDFGLNAPKPEQLELLDWLAVELMTGGATGRPWSMKHLHRLVVTSQAYQRSSNPDDAPAANLAIDPENRLYWRANIRRLEGEGVRDAVLAAAGTLDRTFSGPDLPFGDGENVLRRSLYFQTAYEKQMLMLTLFDAANPADCYRRTESIIPQQALALSNSSLLSTQSRKLAGRLSATHENDEEFVKEAFLRILSRHATSPELDACREFLAGQQKLLSEPTGLTSIAGGAKPGTPPSDDARQRARENLILALFNHNDCVTVR</sequence>
<evidence type="ECO:0000313" key="6">
    <source>
        <dbReference type="EMBL" id="QDT54097.1"/>
    </source>
</evidence>
<dbReference type="InParanoid" id="A0A517SDB2"/>
<dbReference type="EMBL" id="CP036271">
    <property type="protein sequence ID" value="QDT54097.1"/>
    <property type="molecule type" value="Genomic_DNA"/>
</dbReference>
<evidence type="ECO:0000259" key="4">
    <source>
        <dbReference type="Pfam" id="PF07587"/>
    </source>
</evidence>
<dbReference type="SUPFAM" id="SSF46626">
    <property type="entry name" value="Cytochrome c"/>
    <property type="match status" value="1"/>
</dbReference>
<dbReference type="Pfam" id="PF07583">
    <property type="entry name" value="PSCyt2"/>
    <property type="match status" value="1"/>
</dbReference>
<dbReference type="Pfam" id="PF07635">
    <property type="entry name" value="PSCyt1"/>
    <property type="match status" value="1"/>
</dbReference>
<dbReference type="InterPro" id="IPR011444">
    <property type="entry name" value="DUF1549"/>
</dbReference>
<feature type="signal peptide" evidence="2">
    <location>
        <begin position="1"/>
        <end position="35"/>
    </location>
</feature>
<feature type="domain" description="Cytochrome C Planctomycete-type" evidence="5">
    <location>
        <begin position="53"/>
        <end position="110"/>
    </location>
</feature>
<protein>
    <submittedName>
        <fullName evidence="6">Planctomycete cytochrome C</fullName>
    </submittedName>
</protein>
<organism evidence="6 7">
    <name type="scientific">Caulifigura coniformis</name>
    <dbReference type="NCBI Taxonomy" id="2527983"/>
    <lineage>
        <taxon>Bacteria</taxon>
        <taxon>Pseudomonadati</taxon>
        <taxon>Planctomycetota</taxon>
        <taxon>Planctomycetia</taxon>
        <taxon>Planctomycetales</taxon>
        <taxon>Planctomycetaceae</taxon>
        <taxon>Caulifigura</taxon>
    </lineage>
</organism>
<dbReference type="InterPro" id="IPR036909">
    <property type="entry name" value="Cyt_c-like_dom_sf"/>
</dbReference>
<reference evidence="6 7" key="1">
    <citation type="submission" date="2019-02" db="EMBL/GenBank/DDBJ databases">
        <title>Deep-cultivation of Planctomycetes and their phenomic and genomic characterization uncovers novel biology.</title>
        <authorList>
            <person name="Wiegand S."/>
            <person name="Jogler M."/>
            <person name="Boedeker C."/>
            <person name="Pinto D."/>
            <person name="Vollmers J."/>
            <person name="Rivas-Marin E."/>
            <person name="Kohn T."/>
            <person name="Peeters S.H."/>
            <person name="Heuer A."/>
            <person name="Rast P."/>
            <person name="Oberbeckmann S."/>
            <person name="Bunk B."/>
            <person name="Jeske O."/>
            <person name="Meyerdierks A."/>
            <person name="Storesund J.E."/>
            <person name="Kallscheuer N."/>
            <person name="Luecker S."/>
            <person name="Lage O.M."/>
            <person name="Pohl T."/>
            <person name="Merkel B.J."/>
            <person name="Hornburger P."/>
            <person name="Mueller R.-W."/>
            <person name="Bruemmer F."/>
            <person name="Labrenz M."/>
            <person name="Spormann A.M."/>
            <person name="Op den Camp H."/>
            <person name="Overmann J."/>
            <person name="Amann R."/>
            <person name="Jetten M.S.M."/>
            <person name="Mascher T."/>
            <person name="Medema M.H."/>
            <person name="Devos D.P."/>
            <person name="Kaster A.-K."/>
            <person name="Ovreas L."/>
            <person name="Rohde M."/>
            <person name="Galperin M.Y."/>
            <person name="Jogler C."/>
        </authorList>
    </citation>
    <scope>NUCLEOTIDE SEQUENCE [LARGE SCALE GENOMIC DNA]</scope>
    <source>
        <strain evidence="6 7">Pan44</strain>
    </source>
</reference>
<proteinExistence type="predicted"/>
<evidence type="ECO:0000259" key="5">
    <source>
        <dbReference type="Pfam" id="PF07635"/>
    </source>
</evidence>
<feature type="region of interest" description="Disordered" evidence="1">
    <location>
        <begin position="549"/>
        <end position="568"/>
    </location>
</feature>
<dbReference type="InterPro" id="IPR011429">
    <property type="entry name" value="Cyt_c_Planctomycete-type"/>
</dbReference>
<dbReference type="PANTHER" id="PTHR35889:SF3">
    <property type="entry name" value="F-BOX DOMAIN-CONTAINING PROTEIN"/>
    <property type="match status" value="1"/>
</dbReference>
<dbReference type="PANTHER" id="PTHR35889">
    <property type="entry name" value="CYCLOINULO-OLIGOSACCHARIDE FRUCTANOTRANSFERASE-RELATED"/>
    <property type="match status" value="1"/>
</dbReference>
<keyword evidence="2" id="KW-0732">Signal</keyword>
<dbReference type="KEGG" id="ccos:Pan44_21240"/>
<feature type="domain" description="DUF1553" evidence="4">
    <location>
        <begin position="609"/>
        <end position="854"/>
    </location>
</feature>